<proteinExistence type="predicted"/>
<dbReference type="AlphaFoldDB" id="A0A6P1ZA29"/>
<name>A0A6P1ZA29_9BACT</name>
<sequence>MGALEHGVAVGGALHEQGVHGGAPRGRVLYIGPAPPAKHGLALGRVCRDHEVLPKVHAHQADADVRAQR</sequence>
<protein>
    <submittedName>
        <fullName evidence="1">Uncharacterized protein</fullName>
    </submittedName>
</protein>
<accession>A0A6P1ZA29</accession>
<evidence type="ECO:0000313" key="1">
    <source>
        <dbReference type="EMBL" id="TVM23979.1"/>
    </source>
</evidence>
<comment type="caution">
    <text evidence="1">The sequence shown here is derived from an EMBL/GenBank/DDBJ whole genome shotgun (WGS) entry which is preliminary data.</text>
</comment>
<organism evidence="1 2">
    <name type="scientific">Oceanidesulfovibrio marinus</name>
    <dbReference type="NCBI Taxonomy" id="370038"/>
    <lineage>
        <taxon>Bacteria</taxon>
        <taxon>Pseudomonadati</taxon>
        <taxon>Thermodesulfobacteriota</taxon>
        <taxon>Desulfovibrionia</taxon>
        <taxon>Desulfovibrionales</taxon>
        <taxon>Desulfovibrionaceae</taxon>
        <taxon>Oceanidesulfovibrio</taxon>
    </lineage>
</organism>
<evidence type="ECO:0000313" key="2">
    <source>
        <dbReference type="Proteomes" id="UP000434052"/>
    </source>
</evidence>
<reference evidence="1 2" key="1">
    <citation type="submission" date="2018-06" db="EMBL/GenBank/DDBJ databases">
        <title>Complete genome of Desulfovibrio marinus P48SEP.</title>
        <authorList>
            <person name="Crispim J.S."/>
            <person name="Vidigal P.M.P."/>
            <person name="Silva L.C.F."/>
            <person name="Araujo L.C."/>
            <person name="Laguardia C.N."/>
            <person name="Dias R.S."/>
            <person name="Sousa M.P."/>
            <person name="Paula S.O."/>
            <person name="Silva C."/>
        </authorList>
    </citation>
    <scope>NUCLEOTIDE SEQUENCE [LARGE SCALE GENOMIC DNA]</scope>
    <source>
        <strain evidence="1 2">P48SEP</strain>
    </source>
</reference>
<gene>
    <name evidence="1" type="ORF">DQK91_23470</name>
</gene>
<dbReference type="EMBL" id="QMIF01000342">
    <property type="protein sequence ID" value="TVM23979.1"/>
    <property type="molecule type" value="Genomic_DNA"/>
</dbReference>
<feature type="non-terminal residue" evidence="1">
    <location>
        <position position="69"/>
    </location>
</feature>
<dbReference type="Proteomes" id="UP000434052">
    <property type="component" value="Unassembled WGS sequence"/>
</dbReference>